<dbReference type="AlphaFoldDB" id="A0AAJ4TH88"/>
<proteinExistence type="predicted"/>
<accession>A0AAJ4TH88</accession>
<protein>
    <submittedName>
        <fullName evidence="1">Uncharacterized protein</fullName>
    </submittedName>
</protein>
<evidence type="ECO:0000313" key="1">
    <source>
        <dbReference type="EMBL" id="QWQ19658.1"/>
    </source>
</evidence>
<dbReference type="Gene3D" id="2.60.120.1230">
    <property type="match status" value="2"/>
</dbReference>
<organism evidence="1 2">
    <name type="scientific">Providencia rettgeri</name>
    <dbReference type="NCBI Taxonomy" id="587"/>
    <lineage>
        <taxon>Bacteria</taxon>
        <taxon>Pseudomonadati</taxon>
        <taxon>Pseudomonadota</taxon>
        <taxon>Gammaproteobacteria</taxon>
        <taxon>Enterobacterales</taxon>
        <taxon>Morganellaceae</taxon>
        <taxon>Providencia</taxon>
    </lineage>
</organism>
<sequence>MRSNSELIEISKNQNYLHETILDNNKINLKLNHNNIKTPFILNNSIKYKGKTITLHNTDNNNIKVNYGNNTSILPSKSSTLFICDENGHWLTKNDAKQIKYYSPLRKATSNTLPIIDFEIGNLPDIDGKKVDADFFEEILEQNSTLKIMKMDYDRVKKFTLKKNKKFTSKKIIFTSEAKESTFIHTTNKVLELKKTVYYYSIVIQMANGKTFLFLITNQKSTIHTLINLI</sequence>
<evidence type="ECO:0000313" key="2">
    <source>
        <dbReference type="Proteomes" id="UP000682358"/>
    </source>
</evidence>
<dbReference type="RefSeq" id="WP_140170831.1">
    <property type="nucleotide sequence ID" value="NZ_CAHPQZ010000037.1"/>
</dbReference>
<reference evidence="1" key="1">
    <citation type="submission" date="2021-06" db="EMBL/GenBank/DDBJ databases">
        <title>Emergence of genetically related NDM-1-producing Providencia rettgeri strains in Argentina.</title>
        <authorList>
            <person name="Pasteran F."/>
            <person name="Meo A."/>
            <person name="Gomez S."/>
            <person name="Derdoy L."/>
            <person name="Albronoz E."/>
            <person name="Faccone D."/>
            <person name="Guerriero L."/>
            <person name="Archuby D."/>
            <person name="Tarzia A."/>
            <person name="Lopez M."/>
            <person name="Corso A."/>
        </authorList>
    </citation>
    <scope>NUCLEOTIDE SEQUENCE</scope>
    <source>
        <strain evidence="1">PreM15628</strain>
    </source>
</reference>
<dbReference type="Proteomes" id="UP000682358">
    <property type="component" value="Chromosome"/>
</dbReference>
<dbReference type="EMBL" id="CP076405">
    <property type="protein sequence ID" value="QWQ19658.1"/>
    <property type="molecule type" value="Genomic_DNA"/>
</dbReference>
<name>A0AAJ4TH88_PRORE</name>
<gene>
    <name evidence="1" type="ORF">KOF27_13650</name>
</gene>